<proteinExistence type="predicted"/>
<dbReference type="Proteomes" id="UP000234789">
    <property type="component" value="Unassembled WGS sequence"/>
</dbReference>
<dbReference type="GO" id="GO:0043115">
    <property type="term" value="F:precorrin-2 dehydrogenase activity"/>
    <property type="evidence" value="ECO:0007669"/>
    <property type="project" value="UniProtKB-EC"/>
</dbReference>
<dbReference type="AlphaFoldDB" id="A0A2N5N9E1"/>
<dbReference type="InterPro" id="IPR042518">
    <property type="entry name" value="SirC_C"/>
</dbReference>
<evidence type="ECO:0000313" key="8">
    <source>
        <dbReference type="EMBL" id="PLT46949.1"/>
    </source>
</evidence>
<dbReference type="NCBIfam" id="TIGR01470">
    <property type="entry name" value="cysG_Nterm"/>
    <property type="match status" value="1"/>
</dbReference>
<dbReference type="Gene3D" id="3.40.50.720">
    <property type="entry name" value="NAD(P)-binding Rossmann-like Domain"/>
    <property type="match status" value="1"/>
</dbReference>
<dbReference type="GO" id="GO:0004325">
    <property type="term" value="F:ferrochelatase activity"/>
    <property type="evidence" value="ECO:0007669"/>
    <property type="project" value="InterPro"/>
</dbReference>
<name>A0A2N5N9E1_9BACL</name>
<dbReference type="EMBL" id="NFEZ01000003">
    <property type="protein sequence ID" value="PLT46949.1"/>
    <property type="molecule type" value="Genomic_DNA"/>
</dbReference>
<dbReference type="PANTHER" id="PTHR35330:SF1">
    <property type="entry name" value="SIROHEME BIOSYNTHESIS PROTEIN MET8"/>
    <property type="match status" value="1"/>
</dbReference>
<dbReference type="EC" id="1.3.1.76" evidence="2"/>
<evidence type="ECO:0000256" key="5">
    <source>
        <dbReference type="ARBA" id="ARBA00023244"/>
    </source>
</evidence>
<dbReference type="InterPro" id="IPR028161">
    <property type="entry name" value="Met8-like"/>
</dbReference>
<keyword evidence="4" id="KW-0520">NAD</keyword>
<feature type="compositionally biased region" description="Basic and acidic residues" evidence="7">
    <location>
        <begin position="194"/>
        <end position="215"/>
    </location>
</feature>
<reference evidence="8 9" key="1">
    <citation type="submission" date="2017-05" db="EMBL/GenBank/DDBJ databases">
        <title>Functional genome analysis of Paenibacillus pasadenensis strain R16: insights on endophytic life style and antifungal activity.</title>
        <authorList>
            <person name="Passera A."/>
            <person name="Marcolungo L."/>
            <person name="Casati P."/>
            <person name="Brasca M."/>
            <person name="Quaglino F."/>
            <person name="Delledonne M."/>
        </authorList>
    </citation>
    <scope>NUCLEOTIDE SEQUENCE [LARGE SCALE GENOMIC DNA]</scope>
    <source>
        <strain evidence="8 9">R16</strain>
    </source>
</reference>
<dbReference type="SUPFAM" id="SSF51735">
    <property type="entry name" value="NAD(P)-binding Rossmann-fold domains"/>
    <property type="match status" value="1"/>
</dbReference>
<dbReference type="InterPro" id="IPR036291">
    <property type="entry name" value="NAD(P)-bd_dom_sf"/>
</dbReference>
<dbReference type="RefSeq" id="WP_101807933.1">
    <property type="nucleotide sequence ID" value="NZ_NFEZ01000003.1"/>
</dbReference>
<dbReference type="GO" id="GO:0032259">
    <property type="term" value="P:methylation"/>
    <property type="evidence" value="ECO:0007669"/>
    <property type="project" value="UniProtKB-KW"/>
</dbReference>
<keyword evidence="8" id="KW-0456">Lyase</keyword>
<evidence type="ECO:0000256" key="7">
    <source>
        <dbReference type="SAM" id="MobiDB-lite"/>
    </source>
</evidence>
<comment type="pathway">
    <text evidence="1">Porphyrin-containing compound metabolism; siroheme biosynthesis; sirohydrochlorin from precorrin-2: step 1/1.</text>
</comment>
<accession>A0A2N5N9E1</accession>
<dbReference type="GO" id="GO:0019354">
    <property type="term" value="P:siroheme biosynthetic process"/>
    <property type="evidence" value="ECO:0007669"/>
    <property type="project" value="UniProtKB-UniPathway"/>
</dbReference>
<organism evidence="8 9">
    <name type="scientific">Paenibacillus pasadenensis</name>
    <dbReference type="NCBI Taxonomy" id="217090"/>
    <lineage>
        <taxon>Bacteria</taxon>
        <taxon>Bacillati</taxon>
        <taxon>Bacillota</taxon>
        <taxon>Bacilli</taxon>
        <taxon>Bacillales</taxon>
        <taxon>Paenibacillaceae</taxon>
        <taxon>Paenibacillus</taxon>
    </lineage>
</organism>
<feature type="region of interest" description="Disordered" evidence="7">
    <location>
        <begin position="192"/>
        <end position="215"/>
    </location>
</feature>
<keyword evidence="5" id="KW-0627">Porphyrin biosynthesis</keyword>
<gene>
    <name evidence="8" type="ORF">B8V81_1173</name>
</gene>
<keyword evidence="8" id="KW-0808">Transferase</keyword>
<evidence type="ECO:0000256" key="6">
    <source>
        <dbReference type="ARBA" id="ARBA00047561"/>
    </source>
</evidence>
<evidence type="ECO:0000256" key="2">
    <source>
        <dbReference type="ARBA" id="ARBA00012400"/>
    </source>
</evidence>
<evidence type="ECO:0000256" key="1">
    <source>
        <dbReference type="ARBA" id="ARBA00005010"/>
    </source>
</evidence>
<dbReference type="PANTHER" id="PTHR35330">
    <property type="entry name" value="SIROHEME BIOSYNTHESIS PROTEIN MET8"/>
    <property type="match status" value="1"/>
</dbReference>
<evidence type="ECO:0000313" key="9">
    <source>
        <dbReference type="Proteomes" id="UP000234789"/>
    </source>
</evidence>
<protein>
    <recommendedName>
        <fullName evidence="2">precorrin-2 dehydrogenase</fullName>
        <ecNumber evidence="2">1.3.1.76</ecNumber>
    </recommendedName>
</protein>
<comment type="catalytic activity">
    <reaction evidence="6">
        <text>precorrin-2 + NAD(+) = sirohydrochlorin + NADH + 2 H(+)</text>
        <dbReference type="Rhea" id="RHEA:15613"/>
        <dbReference type="ChEBI" id="CHEBI:15378"/>
        <dbReference type="ChEBI" id="CHEBI:57540"/>
        <dbReference type="ChEBI" id="CHEBI:57945"/>
        <dbReference type="ChEBI" id="CHEBI:58351"/>
        <dbReference type="ChEBI" id="CHEBI:58827"/>
        <dbReference type="EC" id="1.3.1.76"/>
    </reaction>
</comment>
<keyword evidence="3 8" id="KW-0560">Oxidoreductase</keyword>
<dbReference type="SUPFAM" id="SSF75615">
    <property type="entry name" value="Siroheme synthase middle domains-like"/>
    <property type="match status" value="1"/>
</dbReference>
<dbReference type="UniPathway" id="UPA00262">
    <property type="reaction ID" value="UER00222"/>
</dbReference>
<evidence type="ECO:0000256" key="3">
    <source>
        <dbReference type="ARBA" id="ARBA00023002"/>
    </source>
</evidence>
<dbReference type="Gene3D" id="1.10.8.610">
    <property type="entry name" value="SirC, precorrin-2 dehydrogenase, C-terminal helical domain-like"/>
    <property type="match status" value="1"/>
</dbReference>
<dbReference type="InterPro" id="IPR006367">
    <property type="entry name" value="Sirohaem_synthase_N"/>
</dbReference>
<dbReference type="Pfam" id="PF13241">
    <property type="entry name" value="NAD_binding_7"/>
    <property type="match status" value="1"/>
</dbReference>
<evidence type="ECO:0000256" key="4">
    <source>
        <dbReference type="ARBA" id="ARBA00023027"/>
    </source>
</evidence>
<keyword evidence="8" id="KW-0489">Methyltransferase</keyword>
<dbReference type="GO" id="GO:0008168">
    <property type="term" value="F:methyltransferase activity"/>
    <property type="evidence" value="ECO:0007669"/>
    <property type="project" value="UniProtKB-KW"/>
</dbReference>
<comment type="caution">
    <text evidence="8">The sequence shown here is derived from an EMBL/GenBank/DDBJ whole genome shotgun (WGS) entry which is preliminary data.</text>
</comment>
<sequence>MTAYPAMLRLSGRRCLIVGGGPVAQRKADGLLAGGADRLELVGLSFTPGLLELARQGRLQLHAREYRSSDLDGAFLVVAATDDPALNARIGREAERQGRLFNDASGSWPSSFETAAAVRDGAVLLAVHAGGEAPALAAVLRSELERRYGGGRYAEAARRMGELRRRLLEQEPDADVRRERLRREAVRLSAWAADGREEAPGAKRTEGKDDRQQST</sequence>
<keyword evidence="9" id="KW-1185">Reference proteome</keyword>